<evidence type="ECO:0000313" key="5">
    <source>
        <dbReference type="EMBL" id="CAG6791815.1"/>
    </source>
</evidence>
<evidence type="ECO:0000256" key="2">
    <source>
        <dbReference type="SAM" id="Phobius"/>
    </source>
</evidence>
<dbReference type="EMBL" id="HBUF01285006">
    <property type="protein sequence ID" value="CAG6688101.1"/>
    <property type="molecule type" value="Transcribed_RNA"/>
</dbReference>
<feature type="chain" id="PRO_5035703818" description="ZP domain-containing protein" evidence="3">
    <location>
        <begin position="30"/>
        <end position="451"/>
    </location>
</feature>
<name>A0A8D9BZC9_9HEMI</name>
<evidence type="ECO:0000256" key="1">
    <source>
        <dbReference type="SAM" id="MobiDB-lite"/>
    </source>
</evidence>
<accession>A0A8D9BZC9</accession>
<proteinExistence type="predicted"/>
<dbReference type="InterPro" id="IPR057475">
    <property type="entry name" value="CUT_C"/>
</dbReference>
<dbReference type="Gene3D" id="2.60.40.4100">
    <property type="entry name" value="Zona pellucida, ZP-C domain"/>
    <property type="match status" value="1"/>
</dbReference>
<dbReference type="AlphaFoldDB" id="A0A8D9BZC9"/>
<dbReference type="EMBL" id="HBUF01678121">
    <property type="protein sequence ID" value="CAG6791830.1"/>
    <property type="molecule type" value="Transcribed_RNA"/>
</dbReference>
<dbReference type="Pfam" id="PF25301">
    <property type="entry name" value="CUT_C"/>
    <property type="match status" value="1"/>
</dbReference>
<dbReference type="EMBL" id="HBUF01078092">
    <property type="protein sequence ID" value="CAG6631870.1"/>
    <property type="molecule type" value="Transcribed_RNA"/>
</dbReference>
<organism evidence="5">
    <name type="scientific">Cacopsylla melanoneura</name>
    <dbReference type="NCBI Taxonomy" id="428564"/>
    <lineage>
        <taxon>Eukaryota</taxon>
        <taxon>Metazoa</taxon>
        <taxon>Ecdysozoa</taxon>
        <taxon>Arthropoda</taxon>
        <taxon>Hexapoda</taxon>
        <taxon>Insecta</taxon>
        <taxon>Pterygota</taxon>
        <taxon>Neoptera</taxon>
        <taxon>Paraneoptera</taxon>
        <taxon>Hemiptera</taxon>
        <taxon>Sternorrhyncha</taxon>
        <taxon>Psylloidea</taxon>
        <taxon>Psyllidae</taxon>
        <taxon>Psyllinae</taxon>
        <taxon>Cacopsylla</taxon>
    </lineage>
</organism>
<dbReference type="PANTHER" id="PTHR46560:SF9">
    <property type="entry name" value="ZP DOMAIN-CONTAINING PROTEIN"/>
    <property type="match status" value="1"/>
</dbReference>
<feature type="domain" description="ZP" evidence="4">
    <location>
        <begin position="42"/>
        <end position="268"/>
    </location>
</feature>
<feature type="region of interest" description="Disordered" evidence="1">
    <location>
        <begin position="422"/>
        <end position="451"/>
    </location>
</feature>
<dbReference type="PANTHER" id="PTHR46560">
    <property type="entry name" value="CYPHER, ISOFORM B"/>
    <property type="match status" value="1"/>
</dbReference>
<keyword evidence="2" id="KW-1133">Transmembrane helix</keyword>
<reference evidence="5" key="1">
    <citation type="submission" date="2021-05" db="EMBL/GenBank/DDBJ databases">
        <authorList>
            <person name="Alioto T."/>
            <person name="Alioto T."/>
            <person name="Gomez Garrido J."/>
        </authorList>
    </citation>
    <scope>NUCLEOTIDE SEQUENCE</scope>
</reference>
<keyword evidence="3" id="KW-0732">Signal</keyword>
<keyword evidence="2" id="KW-0472">Membrane</keyword>
<dbReference type="EMBL" id="HBUF01078094">
    <property type="protein sequence ID" value="CAG6631876.1"/>
    <property type="molecule type" value="Transcribed_RNA"/>
</dbReference>
<dbReference type="EMBL" id="HBUF01352647">
    <property type="protein sequence ID" value="CAG6715071.1"/>
    <property type="molecule type" value="Transcribed_RNA"/>
</dbReference>
<dbReference type="PROSITE" id="PS51034">
    <property type="entry name" value="ZP_2"/>
    <property type="match status" value="1"/>
</dbReference>
<feature type="signal peptide" evidence="3">
    <location>
        <begin position="1"/>
        <end position="29"/>
    </location>
</feature>
<dbReference type="InterPro" id="IPR001507">
    <property type="entry name" value="ZP_dom"/>
</dbReference>
<protein>
    <recommendedName>
        <fullName evidence="4">ZP domain-containing protein</fullName>
    </recommendedName>
</protein>
<feature type="transmembrane region" description="Helical" evidence="2">
    <location>
        <begin position="324"/>
        <end position="346"/>
    </location>
</feature>
<dbReference type="EMBL" id="HBUF01678116">
    <property type="protein sequence ID" value="CAG6791815.1"/>
    <property type="molecule type" value="Transcribed_RNA"/>
</dbReference>
<dbReference type="InterPro" id="IPR042235">
    <property type="entry name" value="ZP-C_dom"/>
</dbReference>
<evidence type="ECO:0000259" key="4">
    <source>
        <dbReference type="PROSITE" id="PS51034"/>
    </source>
</evidence>
<keyword evidence="2" id="KW-0812">Transmembrane</keyword>
<sequence length="451" mass="49559">MKTIMSSLQSFGFVLIAVLCSLHIQLVWSQLDTEFVPAVTATCKAGYMTIRVNTTQPFGGAVHAKDFRSPSCLTYGNGSHMTSLGINLLAPQGSPEYCGVLINNKNDERSVPISVRIHRTLELADDKSYVITCGKAGFKNTRNETSIVSLKLLDQNGKRVQEVVYGRPYTLRAEISRPDELYGIRVKSCIAFNKKNSNVSLTDDKGCPVNPSNVLSHFKYDNKLGHADATLHSMFRFSEDSQLHFQCDIALCKGACADSVCSEPFNYQIAGFPQAQQLPPKDIYSETIPDEGVMMASTSVFVLQPGEQPTLGASCDEYGLTPAWLLYLCIAFGLMFLIMLIINVFLCSAMTCSCARTEVIEKEPSIIEDYDPYRSWHGSQYGSRYSLNGKPTGYTSGGSTMNSTRSISTNSDHYAIVHSRPGSRYSAPGHHKNGVTLRPSSHIGSHYSGKL</sequence>
<evidence type="ECO:0000256" key="3">
    <source>
        <dbReference type="SAM" id="SignalP"/>
    </source>
</evidence>
<dbReference type="SMART" id="SM00241">
    <property type="entry name" value="ZP"/>
    <property type="match status" value="1"/>
</dbReference>